<evidence type="ECO:0000313" key="6">
    <source>
        <dbReference type="EMBL" id="MCK6264478.1"/>
    </source>
</evidence>
<keyword evidence="3 5" id="KW-1133">Transmembrane helix</keyword>
<feature type="transmembrane region" description="Helical" evidence="5">
    <location>
        <begin position="104"/>
        <end position="125"/>
    </location>
</feature>
<evidence type="ECO:0000256" key="3">
    <source>
        <dbReference type="ARBA" id="ARBA00022989"/>
    </source>
</evidence>
<keyword evidence="2 5" id="KW-0812">Transmembrane</keyword>
<evidence type="ECO:0000256" key="1">
    <source>
        <dbReference type="ARBA" id="ARBA00004141"/>
    </source>
</evidence>
<comment type="caution">
    <text evidence="6">The sequence shown here is derived from an EMBL/GenBank/DDBJ whole genome shotgun (WGS) entry which is preliminary data.</text>
</comment>
<reference evidence="6" key="1">
    <citation type="submission" date="2021-11" db="EMBL/GenBank/DDBJ databases">
        <title>Vibrio ZSDE26 sp. nov. and Vibrio ZSDZ34 sp. nov., isolated from coastal seawater in Qingdao.</title>
        <authorList>
            <person name="Zhang P."/>
        </authorList>
    </citation>
    <scope>NUCLEOTIDE SEQUENCE</scope>
    <source>
        <strain evidence="6">ZSDE26</strain>
    </source>
</reference>
<dbReference type="PANTHER" id="PTHR37955">
    <property type="entry name" value="TELLURITE RESISTANCE PROTEIN TEHA"/>
    <property type="match status" value="1"/>
</dbReference>
<sequence length="303" mass="33223">MSSNTLIRLPIALLSSSMGVAGLATAIQASQISIIEPLIVPIASIAALILIGMLISVLVRIVIKPSDIIDEVRVATKRNFLACLTITMFLLSGLMSGYESYSVTIWKVGVAIQIPLLVVIALCWISDIDKVMKELNPTFLIPPLACVVCSILSPAEYLHLSLLMYFTGAAIGIVIYITILLKTRQRKTPPTPLYPTFFIGLATPSMFLLGYLKITSEIGVGVIFMYAWAFFVFFALAMYRNEFMKVSFGVATWAFTFPLAAFTTATYSLDLLWIGHVLLMLTSAVVLTVAIKTVTHFQSILNH</sequence>
<feature type="transmembrane region" description="Helical" evidence="5">
    <location>
        <begin position="137"/>
        <end position="155"/>
    </location>
</feature>
<keyword evidence="7" id="KW-1185">Reference proteome</keyword>
<dbReference type="InterPro" id="IPR038665">
    <property type="entry name" value="Voltage-dep_anion_channel_sf"/>
</dbReference>
<dbReference type="RefSeq" id="WP_248009550.1">
    <property type="nucleotide sequence ID" value="NZ_JAJHVV010000008.1"/>
</dbReference>
<gene>
    <name evidence="6" type="ORF">KP803_14445</name>
</gene>
<dbReference type="GO" id="GO:0046583">
    <property type="term" value="F:monoatomic cation efflux transmembrane transporter activity"/>
    <property type="evidence" value="ECO:0007669"/>
    <property type="project" value="TreeGrafter"/>
</dbReference>
<dbReference type="InterPro" id="IPR004695">
    <property type="entry name" value="SLAC1/Mae1/Ssu1/TehA"/>
</dbReference>
<feature type="transmembrane region" description="Helical" evidence="5">
    <location>
        <begin position="80"/>
        <end position="98"/>
    </location>
</feature>
<evidence type="ECO:0000256" key="4">
    <source>
        <dbReference type="ARBA" id="ARBA00023136"/>
    </source>
</evidence>
<accession>A0A9X1XMZ2</accession>
<dbReference type="Pfam" id="PF03595">
    <property type="entry name" value="SLAC1"/>
    <property type="match status" value="1"/>
</dbReference>
<dbReference type="GO" id="GO:0005886">
    <property type="term" value="C:plasma membrane"/>
    <property type="evidence" value="ECO:0007669"/>
    <property type="project" value="TreeGrafter"/>
</dbReference>
<dbReference type="AlphaFoldDB" id="A0A9X1XMZ2"/>
<feature type="transmembrane region" description="Helical" evidence="5">
    <location>
        <begin position="246"/>
        <end position="265"/>
    </location>
</feature>
<evidence type="ECO:0000313" key="7">
    <source>
        <dbReference type="Proteomes" id="UP001139559"/>
    </source>
</evidence>
<dbReference type="Gene3D" id="1.50.10.150">
    <property type="entry name" value="Voltage-dependent anion channel"/>
    <property type="match status" value="1"/>
</dbReference>
<keyword evidence="4 5" id="KW-0472">Membrane</keyword>
<evidence type="ECO:0008006" key="8">
    <source>
        <dbReference type="Google" id="ProtNLM"/>
    </source>
</evidence>
<feature type="transmembrane region" description="Helical" evidence="5">
    <location>
        <begin position="271"/>
        <end position="291"/>
    </location>
</feature>
<dbReference type="PANTHER" id="PTHR37955:SF1">
    <property type="entry name" value="DEP DOMAIN-CONTAINING PROTEIN"/>
    <property type="match status" value="1"/>
</dbReference>
<feature type="transmembrane region" description="Helical" evidence="5">
    <location>
        <begin position="161"/>
        <end position="181"/>
    </location>
</feature>
<protein>
    <recommendedName>
        <fullName evidence="8">C4-dicarboxylate ABC transporter</fullName>
    </recommendedName>
</protein>
<evidence type="ECO:0000256" key="5">
    <source>
        <dbReference type="SAM" id="Phobius"/>
    </source>
</evidence>
<dbReference type="EMBL" id="JAJHVV010000008">
    <property type="protein sequence ID" value="MCK6264478.1"/>
    <property type="molecule type" value="Genomic_DNA"/>
</dbReference>
<organism evidence="6 7">
    <name type="scientific">Vibrio amylolyticus</name>
    <dbReference type="NCBI Taxonomy" id="2847292"/>
    <lineage>
        <taxon>Bacteria</taxon>
        <taxon>Pseudomonadati</taxon>
        <taxon>Pseudomonadota</taxon>
        <taxon>Gammaproteobacteria</taxon>
        <taxon>Vibrionales</taxon>
        <taxon>Vibrionaceae</taxon>
        <taxon>Vibrio</taxon>
    </lineage>
</organism>
<feature type="transmembrane region" description="Helical" evidence="5">
    <location>
        <begin position="193"/>
        <end position="212"/>
    </location>
</feature>
<evidence type="ECO:0000256" key="2">
    <source>
        <dbReference type="ARBA" id="ARBA00022692"/>
    </source>
</evidence>
<dbReference type="InterPro" id="IPR052951">
    <property type="entry name" value="Tellurite_res_ion_channel"/>
</dbReference>
<dbReference type="Proteomes" id="UP001139559">
    <property type="component" value="Unassembled WGS sequence"/>
</dbReference>
<name>A0A9X1XMZ2_9VIBR</name>
<feature type="transmembrane region" description="Helical" evidence="5">
    <location>
        <begin position="218"/>
        <end position="239"/>
    </location>
</feature>
<feature type="transmembrane region" description="Helical" evidence="5">
    <location>
        <begin position="39"/>
        <end position="59"/>
    </location>
</feature>
<proteinExistence type="predicted"/>
<comment type="subcellular location">
    <subcellularLocation>
        <location evidence="1">Membrane</location>
        <topology evidence="1">Multi-pass membrane protein</topology>
    </subcellularLocation>
</comment>